<dbReference type="EMBL" id="CP002475">
    <property type="protein sequence ID" value="ADW04381.1"/>
    <property type="molecule type" value="Genomic_DNA"/>
</dbReference>
<dbReference type="KEGG" id="sfa:Sfla_2954"/>
<sequence>MTDMPSRTIQRHADSATTTVDTGAAAPLPSPQYAGLFIEPDLPPFTDESE</sequence>
<dbReference type="AlphaFoldDB" id="A0A8D3WFY9"/>
<protein>
    <submittedName>
        <fullName evidence="2">Uncharacterized protein</fullName>
    </submittedName>
</protein>
<evidence type="ECO:0000313" key="3">
    <source>
        <dbReference type="Proteomes" id="UP000002066"/>
    </source>
</evidence>
<organism evidence="2 3">
    <name type="scientific">Streptomyces pratensis (strain ATCC 33331 / IAF-45CD)</name>
    <dbReference type="NCBI Taxonomy" id="591167"/>
    <lineage>
        <taxon>Bacteria</taxon>
        <taxon>Bacillati</taxon>
        <taxon>Actinomycetota</taxon>
        <taxon>Actinomycetes</taxon>
        <taxon>Kitasatosporales</taxon>
        <taxon>Streptomycetaceae</taxon>
        <taxon>Streptomyces</taxon>
    </lineage>
</organism>
<proteinExistence type="predicted"/>
<feature type="region of interest" description="Disordered" evidence="1">
    <location>
        <begin position="1"/>
        <end position="50"/>
    </location>
</feature>
<accession>A0A8D3WFY9</accession>
<name>A0A8D3WFY9_STRFA</name>
<gene>
    <name evidence="2" type="ordered locus">Sfla_2954</name>
</gene>
<dbReference type="Proteomes" id="UP000002066">
    <property type="component" value="Chromosome"/>
</dbReference>
<evidence type="ECO:0000256" key="1">
    <source>
        <dbReference type="SAM" id="MobiDB-lite"/>
    </source>
</evidence>
<evidence type="ECO:0000313" key="2">
    <source>
        <dbReference type="EMBL" id="ADW04381.1"/>
    </source>
</evidence>
<reference evidence="2 3" key="1">
    <citation type="submission" date="2011-01" db="EMBL/GenBank/DDBJ databases">
        <title>Complete sequence of chromosome of Streptomyces flavogriseus ATCC 33331.</title>
        <authorList>
            <consortium name="US DOE Joint Genome Institute"/>
            <person name="Lucas S."/>
            <person name="Copeland A."/>
            <person name="Lapidus A."/>
            <person name="Cheng J.-F."/>
            <person name="Goodwin L."/>
            <person name="Pitluck S."/>
            <person name="Davenport K."/>
            <person name="Detter J.C."/>
            <person name="Han C."/>
            <person name="Tapia R."/>
            <person name="Land M."/>
            <person name="Hauser L."/>
            <person name="Kyrpides N."/>
            <person name="Ivanova N."/>
            <person name="Ovchinnikova G."/>
            <person name="Pagani I."/>
            <person name="Brumm P."/>
            <person name="Mead D."/>
            <person name="Woyke T."/>
        </authorList>
    </citation>
    <scope>NUCLEOTIDE SEQUENCE [LARGE SCALE GENOMIC DNA]</scope>
    <source>
        <strain evidence="3">ATCC 33331 / IAF-45CD</strain>
    </source>
</reference>